<evidence type="ECO:0000256" key="1">
    <source>
        <dbReference type="ARBA" id="ARBA00006547"/>
    </source>
</evidence>
<evidence type="ECO:0000313" key="3">
    <source>
        <dbReference type="EMBL" id="SFQ79435.1"/>
    </source>
</evidence>
<dbReference type="SUPFAM" id="SSF54001">
    <property type="entry name" value="Cysteine proteinases"/>
    <property type="match status" value="1"/>
</dbReference>
<dbReference type="Pfam" id="PF00797">
    <property type="entry name" value="Acetyltransf_2"/>
    <property type="match status" value="1"/>
</dbReference>
<dbReference type="PANTHER" id="PTHR11786">
    <property type="entry name" value="N-HYDROXYARYLAMINE O-ACETYLTRANSFERASE"/>
    <property type="match status" value="1"/>
</dbReference>
<dbReference type="InterPro" id="IPR053710">
    <property type="entry name" value="Arylamine_NAT_domain_sf"/>
</dbReference>
<evidence type="ECO:0000313" key="4">
    <source>
        <dbReference type="Proteomes" id="UP000182762"/>
    </source>
</evidence>
<dbReference type="PANTHER" id="PTHR11786:SF0">
    <property type="entry name" value="ARYLAMINE N-ACETYLTRANSFERASE 4-RELATED"/>
    <property type="match status" value="1"/>
</dbReference>
<dbReference type="GeneID" id="93712147"/>
<dbReference type="EMBL" id="FOXX01000009">
    <property type="protein sequence ID" value="SFQ79435.1"/>
    <property type="molecule type" value="Genomic_DNA"/>
</dbReference>
<dbReference type="Proteomes" id="UP000182762">
    <property type="component" value="Unassembled WGS sequence"/>
</dbReference>
<comment type="caution">
    <text evidence="3">The sequence shown here is derived from an EMBL/GenBank/DDBJ whole genome shotgun (WGS) entry which is preliminary data.</text>
</comment>
<sequence length="261" mass="30485">MKKINTLLRERIGMSQGEEIEFDNLHVILPQLAKELPFENLCIIENRTSELTEENLAHKFFTRNEGGVCYELNSLLYLFLVENNFDVKLVRGVIYENENNKWNDIGKTHVAILVNYKEKTYLIDTGFGGNLPLKPVPLTGEEVQSSNGDFRVSKIKTEHGNYIFEMKVRNKDRDWKWGYAFDAWESIREIGKLNEVQDIIVNHPQSPFNKKPLITRLTDEGNVTATEQSFTEWKDGKMTKKEMNRKEFEKLIQNYFGLKKV</sequence>
<organism evidence="3 4">
    <name type="scientific">Priestia endophytica DSM 13796</name>
    <dbReference type="NCBI Taxonomy" id="1121089"/>
    <lineage>
        <taxon>Bacteria</taxon>
        <taxon>Bacillati</taxon>
        <taxon>Bacillota</taxon>
        <taxon>Bacilli</taxon>
        <taxon>Bacillales</taxon>
        <taxon>Bacillaceae</taxon>
        <taxon>Priestia</taxon>
    </lineage>
</organism>
<proteinExistence type="inferred from homology"/>
<keyword evidence="4" id="KW-1185">Reference proteome</keyword>
<dbReference type="RefSeq" id="WP_061805881.1">
    <property type="nucleotide sequence ID" value="NZ_FOXX01000009.1"/>
</dbReference>
<dbReference type="Gene3D" id="3.30.2140.20">
    <property type="match status" value="1"/>
</dbReference>
<name>A0A1I6BEN7_9BACI</name>
<protein>
    <submittedName>
        <fullName evidence="3">N-hydroxyarylamine O-acetyltransferase</fullName>
    </submittedName>
</protein>
<dbReference type="InterPro" id="IPR038765">
    <property type="entry name" value="Papain-like_cys_pep_sf"/>
</dbReference>
<dbReference type="PRINTS" id="PR01543">
    <property type="entry name" value="ANATRNSFRASE"/>
</dbReference>
<reference evidence="3 4" key="1">
    <citation type="submission" date="2016-10" db="EMBL/GenBank/DDBJ databases">
        <authorList>
            <person name="Varghese N."/>
            <person name="Submissions S."/>
        </authorList>
    </citation>
    <scope>NUCLEOTIDE SEQUENCE [LARGE SCALE GENOMIC DNA]</scope>
    <source>
        <strain evidence="3 4">DSM 13796</strain>
    </source>
</reference>
<accession>A0A1I6BEN7</accession>
<dbReference type="InterPro" id="IPR001447">
    <property type="entry name" value="Arylamine_N-AcTrfase"/>
</dbReference>
<comment type="similarity">
    <text evidence="1 2">Belongs to the arylamine N-acetyltransferase family.</text>
</comment>
<gene>
    <name evidence="3" type="ORF">SAMN02745910_03554</name>
</gene>
<evidence type="ECO:0000256" key="2">
    <source>
        <dbReference type="RuleBase" id="RU003452"/>
    </source>
</evidence>